<sequence>MSDNQYPVTLRGTGAPVLMWAQEHEVESSALQQLRNVSQLPGLHGLRVMPDVHWGNGATVGSVIAMEQALAPAAVGVDIGCGVNAVRTNLTLEDVDDRDLHALRMRWQKVVPVGFASHQQAGRQLKVLNPIERKRYESFLNSVDTLKADLSEKKHSDADVRGRAAHQLGSLGGGNHFIELTSDATGQLWITLHSGSRNIGKSLAERHIGIAMADPRNEELPKHLKELSLFYKGTPQMDAYLHDLKWAQKFAMLSRTLMTETVKAELALYFDGRGKITTFDEEINCHHNYVAEEEIDGKMMIVTRKGAISAKKGELALIPGSMATGSYIVRGLGNEASFQSASHGAGRKMSRGEAKRRFTVEDVERTMVGIEARKDEGVIDEISLAYKNLDEVIVAEKDLVEVVQKLDTILCVKG</sequence>
<dbReference type="EMBL" id="MH183162">
    <property type="protein sequence ID" value="AWN07802.1"/>
    <property type="molecule type" value="Genomic_DNA"/>
</dbReference>
<evidence type="ECO:0000313" key="9">
    <source>
        <dbReference type="EMBL" id="AWN07802.1"/>
    </source>
</evidence>
<dbReference type="GO" id="GO:0170057">
    <property type="term" value="F:RNA ligase (GTP) activity"/>
    <property type="evidence" value="ECO:0007669"/>
    <property type="project" value="UniProtKB-EC"/>
</dbReference>
<reference evidence="9 10" key="1">
    <citation type="submission" date="2018-04" db="EMBL/GenBank/DDBJ databases">
        <authorList>
            <person name="Stanton A.-C.J."/>
            <person name="Garlena R.A."/>
            <person name="Russell D.A."/>
            <person name="Pope W.H."/>
            <person name="Jacobs-Sera D."/>
            <person name="Hatfull G.F."/>
        </authorList>
    </citation>
    <scope>NUCLEOTIDE SEQUENCE [LARGE SCALE GENOMIC DNA]</scope>
</reference>
<keyword evidence="3 9" id="KW-0436">Ligase</keyword>
<dbReference type="InterPro" id="IPR036025">
    <property type="entry name" value="RtcB-like_sf"/>
</dbReference>
<dbReference type="Gene3D" id="3.90.1860.10">
    <property type="entry name" value="tRNA-splicing ligase RtcB"/>
    <property type="match status" value="1"/>
</dbReference>
<evidence type="ECO:0000256" key="3">
    <source>
        <dbReference type="ARBA" id="ARBA00022598"/>
    </source>
</evidence>
<keyword evidence="6" id="KW-0342">GTP-binding</keyword>
<dbReference type="GO" id="GO:0030145">
    <property type="term" value="F:manganese ion binding"/>
    <property type="evidence" value="ECO:0007669"/>
    <property type="project" value="TreeGrafter"/>
</dbReference>
<dbReference type="RefSeq" id="YP_009802070.1">
    <property type="nucleotide sequence ID" value="NC_047977.1"/>
</dbReference>
<evidence type="ECO:0000256" key="4">
    <source>
        <dbReference type="ARBA" id="ARBA00022723"/>
    </source>
</evidence>
<dbReference type="GO" id="GO:0006281">
    <property type="term" value="P:DNA repair"/>
    <property type="evidence" value="ECO:0007669"/>
    <property type="project" value="TreeGrafter"/>
</dbReference>
<dbReference type="Pfam" id="PF01139">
    <property type="entry name" value="RtcB"/>
    <property type="match status" value="1"/>
</dbReference>
<dbReference type="GO" id="GO:0005525">
    <property type="term" value="F:GTP binding"/>
    <property type="evidence" value="ECO:0007669"/>
    <property type="project" value="UniProtKB-KW"/>
</dbReference>
<evidence type="ECO:0000256" key="7">
    <source>
        <dbReference type="ARBA" id="ARBA00023211"/>
    </source>
</evidence>
<evidence type="ECO:0000256" key="1">
    <source>
        <dbReference type="ARBA" id="ARBA00001936"/>
    </source>
</evidence>
<dbReference type="PANTHER" id="PTHR43749:SF2">
    <property type="entry name" value="RNA-SPLICING LIGASE RTCB"/>
    <property type="match status" value="1"/>
</dbReference>
<comment type="cofactor">
    <cofactor evidence="1">
        <name>Mn(2+)</name>
        <dbReference type="ChEBI" id="CHEBI:29035"/>
    </cofactor>
</comment>
<gene>
    <name evidence="9" type="primary">131</name>
    <name evidence="9" type="ORF">PBI_HENDRIX_131</name>
</gene>
<protein>
    <recommendedName>
        <fullName evidence="2">3'-phosphate/5'-hydroxy nucleic acid ligase</fullName>
        <ecNumber evidence="2">6.5.1.8</ecNumber>
    </recommendedName>
</protein>
<organism evidence="9 10">
    <name type="scientific">Microbacterium phage Hendrix</name>
    <dbReference type="NCBI Taxonomy" id="2182341"/>
    <lineage>
        <taxon>Viruses</taxon>
        <taxon>Duplodnaviria</taxon>
        <taxon>Heunggongvirae</taxon>
        <taxon>Uroviricota</taxon>
        <taxon>Caudoviricetes</taxon>
        <taxon>Rogerhendrixvirus</taxon>
        <taxon>Rogerhendrixvirus hendrix</taxon>
    </lineage>
</organism>
<proteinExistence type="predicted"/>
<evidence type="ECO:0000256" key="8">
    <source>
        <dbReference type="ARBA" id="ARBA00047746"/>
    </source>
</evidence>
<accession>A0A2U8UUR2</accession>
<keyword evidence="4" id="KW-0479">Metal-binding</keyword>
<keyword evidence="7" id="KW-0464">Manganese</keyword>
<dbReference type="KEGG" id="vg:54992598"/>
<dbReference type="InterPro" id="IPR001233">
    <property type="entry name" value="RtcB"/>
</dbReference>
<evidence type="ECO:0000256" key="6">
    <source>
        <dbReference type="ARBA" id="ARBA00023134"/>
    </source>
</evidence>
<keyword evidence="5" id="KW-0547">Nucleotide-binding</keyword>
<dbReference type="EC" id="6.5.1.8" evidence="2"/>
<dbReference type="InterPro" id="IPR052915">
    <property type="entry name" value="RtcB-like"/>
</dbReference>
<dbReference type="GO" id="GO:0003909">
    <property type="term" value="F:DNA ligase activity"/>
    <property type="evidence" value="ECO:0007669"/>
    <property type="project" value="TreeGrafter"/>
</dbReference>
<dbReference type="SUPFAM" id="SSF103365">
    <property type="entry name" value="Hypothetical protein PH1602"/>
    <property type="match status" value="1"/>
</dbReference>
<name>A0A2U8UUR2_9CAUD</name>
<comment type="catalytic activity">
    <reaction evidence="8">
        <text>a 3'-end 3'-phospho-ribonucleotide-RNA + a 5'-end dephospho-ribonucleoside-RNA + GTP = a ribonucleotidyl-ribonucleotide-RNA + GMP + diphosphate</text>
        <dbReference type="Rhea" id="RHEA:68076"/>
        <dbReference type="Rhea" id="RHEA-COMP:10463"/>
        <dbReference type="Rhea" id="RHEA-COMP:13936"/>
        <dbReference type="Rhea" id="RHEA-COMP:17355"/>
        <dbReference type="ChEBI" id="CHEBI:33019"/>
        <dbReference type="ChEBI" id="CHEBI:37565"/>
        <dbReference type="ChEBI" id="CHEBI:58115"/>
        <dbReference type="ChEBI" id="CHEBI:83062"/>
        <dbReference type="ChEBI" id="CHEBI:138284"/>
        <dbReference type="ChEBI" id="CHEBI:173118"/>
        <dbReference type="EC" id="6.5.1.8"/>
    </reaction>
</comment>
<evidence type="ECO:0000256" key="5">
    <source>
        <dbReference type="ARBA" id="ARBA00022741"/>
    </source>
</evidence>
<evidence type="ECO:0000313" key="10">
    <source>
        <dbReference type="Proteomes" id="UP000247284"/>
    </source>
</evidence>
<dbReference type="PANTHER" id="PTHR43749">
    <property type="entry name" value="RNA-SPLICING LIGASE RTCB"/>
    <property type="match status" value="1"/>
</dbReference>
<dbReference type="GeneID" id="54992598"/>
<dbReference type="Proteomes" id="UP000247284">
    <property type="component" value="Segment"/>
</dbReference>
<dbReference type="GO" id="GO:0006396">
    <property type="term" value="P:RNA processing"/>
    <property type="evidence" value="ECO:0007669"/>
    <property type="project" value="InterPro"/>
</dbReference>
<dbReference type="GO" id="GO:0042245">
    <property type="term" value="P:RNA repair"/>
    <property type="evidence" value="ECO:0007669"/>
    <property type="project" value="TreeGrafter"/>
</dbReference>
<keyword evidence="10" id="KW-1185">Reference proteome</keyword>
<evidence type="ECO:0000256" key="2">
    <source>
        <dbReference type="ARBA" id="ARBA00012726"/>
    </source>
</evidence>